<proteinExistence type="predicted"/>
<dbReference type="Proteomes" id="UP000185839">
    <property type="component" value="Unassembled WGS sequence"/>
</dbReference>
<dbReference type="EMBL" id="FTOI01000014">
    <property type="protein sequence ID" value="SIS97538.1"/>
    <property type="molecule type" value="Genomic_DNA"/>
</dbReference>
<organism evidence="1 2">
    <name type="scientific">Kaistella chaponensis</name>
    <dbReference type="NCBI Taxonomy" id="713588"/>
    <lineage>
        <taxon>Bacteria</taxon>
        <taxon>Pseudomonadati</taxon>
        <taxon>Bacteroidota</taxon>
        <taxon>Flavobacteriia</taxon>
        <taxon>Flavobacteriales</taxon>
        <taxon>Weeksellaceae</taxon>
        <taxon>Chryseobacterium group</taxon>
        <taxon>Kaistella</taxon>
    </lineage>
</organism>
<name>A0A1N7NH06_9FLAO</name>
<reference evidence="2" key="1">
    <citation type="submission" date="2017-01" db="EMBL/GenBank/DDBJ databases">
        <authorList>
            <person name="Varghese N."/>
            <person name="Submissions S."/>
        </authorList>
    </citation>
    <scope>NUCLEOTIDE SEQUENCE [LARGE SCALE GENOMIC DNA]</scope>
    <source>
        <strain evidence="2">DSM 23145</strain>
    </source>
</reference>
<evidence type="ECO:0000313" key="1">
    <source>
        <dbReference type="EMBL" id="SIS97538.1"/>
    </source>
</evidence>
<keyword evidence="2" id="KW-1185">Reference proteome</keyword>
<protein>
    <submittedName>
        <fullName evidence="1">Uncharacterized protein</fullName>
    </submittedName>
</protein>
<evidence type="ECO:0000313" key="2">
    <source>
        <dbReference type="Proteomes" id="UP000185839"/>
    </source>
</evidence>
<dbReference type="RefSeq" id="WP_076388118.1">
    <property type="nucleotide sequence ID" value="NZ_FTOI01000014.1"/>
</dbReference>
<gene>
    <name evidence="1" type="ORF">SAMN05421789_11463</name>
</gene>
<dbReference type="AlphaFoldDB" id="A0A1N7NH06"/>
<accession>A0A1N7NH06</accession>
<sequence>MATITKPEIISEILQLLQPKIEEEKQVIVHCCFPAPHFEGNLIRIWSSTFLIDNALGHRSSLIHHENISLFPYWTEVPPFKDFWFTLVFTGLPKDCKIFDLQEIISEEGGFHVKNIKRNGSDVYRVKLV</sequence>
<dbReference type="OrthoDB" id="674183at2"/>